<comment type="caution">
    <text evidence="2">The sequence shown here is derived from an EMBL/GenBank/DDBJ whole genome shotgun (WGS) entry which is preliminary data.</text>
</comment>
<sequence length="372" mass="43013">MNEPLVSIIIPTYNRSHLIGKAIRSVQAQRYTNWQLIIIDDGSTDGLRAMLANYDCLEYYAQPNQGQAAARNRGLEFCRGEFITSLDSDDEWHPDFLSDGVAMLCKHQLDFVFMNWVTSKGEDGYTSYFAQHRKRYCTQLDTNWWLLNPKQNRRLFVETCPSPSSSLIIRRQSFPSGWNPQMRIADDWCMMLDMVMKQDCYSAFSPHHYWTKHIGDDNIWDCRDNTLVIPDVGFHDEQVLVQRFSHLLTARERRVFRRRMAIHHFHFAYFSWRQAVASSVTVCRHLAIAFGLSPTAVSQIVLTWGHEHVQKRWRRLSLVRKLAGVKGNRLAPVYSEIRPQNDHQIAQDEAAVRLQPAHTDSIESAAEPGGTG</sequence>
<organism evidence="2 3">
    <name type="scientific">Fibrivirga algicola</name>
    <dbReference type="NCBI Taxonomy" id="2950420"/>
    <lineage>
        <taxon>Bacteria</taxon>
        <taxon>Pseudomonadati</taxon>
        <taxon>Bacteroidota</taxon>
        <taxon>Cytophagia</taxon>
        <taxon>Cytophagales</taxon>
        <taxon>Spirosomataceae</taxon>
        <taxon>Fibrivirga</taxon>
    </lineage>
</organism>
<accession>A0ABX0QHF0</accession>
<proteinExistence type="predicted"/>
<dbReference type="Pfam" id="PF00535">
    <property type="entry name" value="Glycos_transf_2"/>
    <property type="match status" value="1"/>
</dbReference>
<evidence type="ECO:0000313" key="3">
    <source>
        <dbReference type="Proteomes" id="UP000606008"/>
    </source>
</evidence>
<dbReference type="PANTHER" id="PTHR22916:SF3">
    <property type="entry name" value="UDP-GLCNAC:BETAGAL BETA-1,3-N-ACETYLGLUCOSAMINYLTRANSFERASE-LIKE PROTEIN 1"/>
    <property type="match status" value="1"/>
</dbReference>
<name>A0ABX0QHF0_9BACT</name>
<dbReference type="InterPro" id="IPR001173">
    <property type="entry name" value="Glyco_trans_2-like"/>
</dbReference>
<protein>
    <submittedName>
        <fullName evidence="2">Glycosyltransferase family 2 protein</fullName>
    </submittedName>
</protein>
<feature type="domain" description="Glycosyltransferase 2-like" evidence="1">
    <location>
        <begin position="7"/>
        <end position="174"/>
    </location>
</feature>
<dbReference type="InterPro" id="IPR029044">
    <property type="entry name" value="Nucleotide-diphossugar_trans"/>
</dbReference>
<reference evidence="2" key="1">
    <citation type="submission" date="2024-05" db="EMBL/GenBank/DDBJ databases">
        <authorList>
            <person name="Jung D.-H."/>
        </authorList>
    </citation>
    <scope>NUCLEOTIDE SEQUENCE</scope>
    <source>
        <strain evidence="2">JA-25</strain>
    </source>
</reference>
<dbReference type="EMBL" id="WAEL01000001">
    <property type="protein sequence ID" value="NID09524.1"/>
    <property type="molecule type" value="Genomic_DNA"/>
</dbReference>
<dbReference type="CDD" id="cd00761">
    <property type="entry name" value="Glyco_tranf_GTA_type"/>
    <property type="match status" value="1"/>
</dbReference>
<keyword evidence="3" id="KW-1185">Reference proteome</keyword>
<dbReference type="PANTHER" id="PTHR22916">
    <property type="entry name" value="GLYCOSYLTRANSFERASE"/>
    <property type="match status" value="1"/>
</dbReference>
<evidence type="ECO:0000259" key="1">
    <source>
        <dbReference type="Pfam" id="PF00535"/>
    </source>
</evidence>
<dbReference type="Proteomes" id="UP000606008">
    <property type="component" value="Unassembled WGS sequence"/>
</dbReference>
<dbReference type="SUPFAM" id="SSF53448">
    <property type="entry name" value="Nucleotide-diphospho-sugar transferases"/>
    <property type="match status" value="1"/>
</dbReference>
<evidence type="ECO:0000313" key="2">
    <source>
        <dbReference type="EMBL" id="NID09524.1"/>
    </source>
</evidence>
<gene>
    <name evidence="2" type="ORF">F7231_05035</name>
</gene>
<dbReference type="Gene3D" id="3.90.550.10">
    <property type="entry name" value="Spore Coat Polysaccharide Biosynthesis Protein SpsA, Chain A"/>
    <property type="match status" value="1"/>
</dbReference>